<evidence type="ECO:0000313" key="2">
    <source>
        <dbReference type="Proteomes" id="UP000078476"/>
    </source>
</evidence>
<evidence type="ECO:0000313" key="1">
    <source>
        <dbReference type="EMBL" id="OAI13131.1"/>
    </source>
</evidence>
<dbReference type="RefSeq" id="WP_066984681.1">
    <property type="nucleotide sequence ID" value="NZ_LUUI01000123.1"/>
</dbReference>
<keyword evidence="2" id="KW-1185">Reference proteome</keyword>
<comment type="caution">
    <text evidence="1">The sequence shown here is derived from an EMBL/GenBank/DDBJ whole genome shotgun (WGS) entry which is preliminary data.</text>
</comment>
<organism evidence="1 2">
    <name type="scientific">Methylomonas lenta</name>
    <dbReference type="NCBI Taxonomy" id="980561"/>
    <lineage>
        <taxon>Bacteria</taxon>
        <taxon>Pseudomonadati</taxon>
        <taxon>Pseudomonadota</taxon>
        <taxon>Gammaproteobacteria</taxon>
        <taxon>Methylococcales</taxon>
        <taxon>Methylococcaceae</taxon>
        <taxon>Methylomonas</taxon>
    </lineage>
</organism>
<sequence>MKFVKACEKKFNIGDGCNTLQLGTFQYYREMDPDFSIADSSEGTIRYHLNVPDSNPIFLTDSQYNSMTGGHATIGNGSSKSRPHGSLSYILNGGKMEMQPNGINFSGRLDIEYRHPNPFLYCFSAIEDISTYNPVEVDKKYDSYYEINSTKINEFISFLSNCLLTQLTIENIDFGMLDNDVPIGIFQNGFGVKPILQEIKYLSKAPTVVESGQDLDENGVESRFISSCFEKDLSYKSDREYRIVFFIILNGYGVVPMKKQPKLININPFSDFVSP</sequence>
<dbReference type="Proteomes" id="UP000078476">
    <property type="component" value="Unassembled WGS sequence"/>
</dbReference>
<dbReference type="OrthoDB" id="9898676at2"/>
<dbReference type="EMBL" id="LUUI01000123">
    <property type="protein sequence ID" value="OAI13131.1"/>
    <property type="molecule type" value="Genomic_DNA"/>
</dbReference>
<name>A0A177N5M0_9GAMM</name>
<reference evidence="1 2" key="1">
    <citation type="submission" date="2016-03" db="EMBL/GenBank/DDBJ databases">
        <authorList>
            <person name="Ploux O."/>
        </authorList>
    </citation>
    <scope>NUCLEOTIDE SEQUENCE [LARGE SCALE GENOMIC DNA]</scope>
    <source>
        <strain evidence="1 2">R-45370</strain>
    </source>
</reference>
<proteinExistence type="predicted"/>
<accession>A0A177N5M0</accession>
<protein>
    <submittedName>
        <fullName evidence="1">Uncharacterized protein</fullName>
    </submittedName>
</protein>
<dbReference type="AlphaFoldDB" id="A0A177N5M0"/>
<gene>
    <name evidence="1" type="ORF">A1359_12930</name>
</gene>